<gene>
    <name evidence="12" type="ORF">U2F25_34950</name>
</gene>
<dbReference type="PANTHER" id="PTHR43646">
    <property type="entry name" value="GLYCOSYLTRANSFERASE"/>
    <property type="match status" value="1"/>
</dbReference>
<accession>A0ABU5JQB3</accession>
<dbReference type="Pfam" id="PF00535">
    <property type="entry name" value="Glycos_transf_2"/>
    <property type="match status" value="1"/>
</dbReference>
<sequence length="336" mass="36994">MAERQQETATMAVSFRTVSWITGRIPGRVPGCESRGILEQSEGYGVGVRFSVVIPCFNEADYIGATIASLQAQRVVGGCEIIVVDNNCTDATAAIARNLGATVVTEHERGVCAARQRGAQASRGQIIVSADADTTYAPDWLEKIHRAFAADNRVVGVVGPCRYKDGPHWGRLYARLLFGLVGLAYRLTGRVFYVTATNIAVRRDHFPGYDTRLTQGGDELDLLRRLRRQGRVVYDPGNPSHSSGRRLTRGLVYNMFVTLLVHYLLAYLLNRLFGRRVLGSAPAFRTSRAATRHWRTIGSVAAAALLAIPFAAPAGRVSDTYHWFLRHIRAGQDGHR</sequence>
<keyword evidence="3 12" id="KW-0328">Glycosyltransferase</keyword>
<feature type="transmembrane region" description="Helical" evidence="10">
    <location>
        <begin position="172"/>
        <end position="193"/>
    </location>
</feature>
<evidence type="ECO:0000313" key="12">
    <source>
        <dbReference type="EMBL" id="MDZ5494579.1"/>
    </source>
</evidence>
<keyword evidence="10" id="KW-1133">Transmembrane helix</keyword>
<dbReference type="PANTHER" id="PTHR43646:SF2">
    <property type="entry name" value="GLYCOSYLTRANSFERASE 2-LIKE DOMAIN-CONTAINING PROTEIN"/>
    <property type="match status" value="1"/>
</dbReference>
<evidence type="ECO:0000256" key="7">
    <source>
        <dbReference type="ARBA" id="ARBA00037904"/>
    </source>
</evidence>
<evidence type="ECO:0000256" key="4">
    <source>
        <dbReference type="ARBA" id="ARBA00022679"/>
    </source>
</evidence>
<comment type="caution">
    <text evidence="12">The sequence shown here is derived from an EMBL/GenBank/DDBJ whole genome shotgun (WGS) entry which is preliminary data.</text>
</comment>
<organism evidence="12 13">
    <name type="scientific">Micromonospora sicca</name>
    <dbReference type="NCBI Taxonomy" id="2202420"/>
    <lineage>
        <taxon>Bacteria</taxon>
        <taxon>Bacillati</taxon>
        <taxon>Actinomycetota</taxon>
        <taxon>Actinomycetes</taxon>
        <taxon>Micromonosporales</taxon>
        <taxon>Micromonosporaceae</taxon>
        <taxon>Micromonospora</taxon>
    </lineage>
</organism>
<evidence type="ECO:0000256" key="2">
    <source>
        <dbReference type="ARBA" id="ARBA00022475"/>
    </source>
</evidence>
<dbReference type="GO" id="GO:0016757">
    <property type="term" value="F:glycosyltransferase activity"/>
    <property type="evidence" value="ECO:0007669"/>
    <property type="project" value="UniProtKB-KW"/>
</dbReference>
<comment type="similarity">
    <text evidence="8">Belongs to the glycosyltransferase 2 family. CrtQ subfamily.</text>
</comment>
<keyword evidence="13" id="KW-1185">Reference proteome</keyword>
<evidence type="ECO:0000256" key="6">
    <source>
        <dbReference type="ARBA" id="ARBA00037281"/>
    </source>
</evidence>
<evidence type="ECO:0000313" key="13">
    <source>
        <dbReference type="Proteomes" id="UP001290101"/>
    </source>
</evidence>
<dbReference type="Proteomes" id="UP001290101">
    <property type="component" value="Unassembled WGS sequence"/>
</dbReference>
<evidence type="ECO:0000256" key="5">
    <source>
        <dbReference type="ARBA" id="ARBA00023136"/>
    </source>
</evidence>
<proteinExistence type="inferred from homology"/>
<feature type="domain" description="Glycosyltransferase 2-like" evidence="11">
    <location>
        <begin position="51"/>
        <end position="206"/>
    </location>
</feature>
<dbReference type="EMBL" id="JAXOTQ010000086">
    <property type="protein sequence ID" value="MDZ5494579.1"/>
    <property type="molecule type" value="Genomic_DNA"/>
</dbReference>
<keyword evidence="10" id="KW-0812">Transmembrane</keyword>
<feature type="transmembrane region" description="Helical" evidence="10">
    <location>
        <begin position="294"/>
        <end position="312"/>
    </location>
</feature>
<keyword evidence="4 12" id="KW-0808">Transferase</keyword>
<dbReference type="InterPro" id="IPR001173">
    <property type="entry name" value="Glyco_trans_2-like"/>
</dbReference>
<feature type="transmembrane region" description="Helical" evidence="10">
    <location>
        <begin position="251"/>
        <end position="273"/>
    </location>
</feature>
<protein>
    <recommendedName>
        <fullName evidence="9">4,4'-diaponeurosporenoate glycosyltransferase</fullName>
    </recommendedName>
</protein>
<evidence type="ECO:0000256" key="8">
    <source>
        <dbReference type="ARBA" id="ARBA00038120"/>
    </source>
</evidence>
<evidence type="ECO:0000256" key="3">
    <source>
        <dbReference type="ARBA" id="ARBA00022676"/>
    </source>
</evidence>
<keyword evidence="5 10" id="KW-0472">Membrane</keyword>
<comment type="pathway">
    <text evidence="7">Carotenoid biosynthesis; staphyloxanthin biosynthesis; staphyloxanthin from farnesyl diphosphate: step 4/5.</text>
</comment>
<dbReference type="SUPFAM" id="SSF53448">
    <property type="entry name" value="Nucleotide-diphospho-sugar transferases"/>
    <property type="match status" value="1"/>
</dbReference>
<comment type="subcellular location">
    <subcellularLocation>
        <location evidence="1">Cell membrane</location>
    </subcellularLocation>
</comment>
<dbReference type="InterPro" id="IPR029044">
    <property type="entry name" value="Nucleotide-diphossugar_trans"/>
</dbReference>
<evidence type="ECO:0000256" key="1">
    <source>
        <dbReference type="ARBA" id="ARBA00004236"/>
    </source>
</evidence>
<reference evidence="12 13" key="1">
    <citation type="submission" date="2023-12" db="EMBL/GenBank/DDBJ databases">
        <title>Micromonospora sp. nov., isolated from Atacama Desert.</title>
        <authorList>
            <person name="Carro L."/>
            <person name="Golinska P."/>
            <person name="Klenk H.-P."/>
            <person name="Goodfellow M."/>
        </authorList>
    </citation>
    <scope>NUCLEOTIDE SEQUENCE [LARGE SCALE GENOMIC DNA]</scope>
    <source>
        <strain evidence="12 13">4G53</strain>
    </source>
</reference>
<comment type="function">
    <text evidence="6">Catalyzes the glycosylation of 4,4'-diaponeurosporenoate, i.e. the esterification of glucose at the C1'' position with the carboxyl group of 4,4'-diaponeurosporenic acid, to form glycosyl-4,4'-diaponeurosporenoate. This is a step in the biosynthesis of staphyloxanthin, an orange pigment present in most staphylococci strains.</text>
</comment>
<dbReference type="RefSeq" id="WP_322444035.1">
    <property type="nucleotide sequence ID" value="NZ_JAXOTQ010000086.1"/>
</dbReference>
<name>A0ABU5JQB3_9ACTN</name>
<evidence type="ECO:0000256" key="9">
    <source>
        <dbReference type="ARBA" id="ARBA00040345"/>
    </source>
</evidence>
<evidence type="ECO:0000259" key="11">
    <source>
        <dbReference type="Pfam" id="PF00535"/>
    </source>
</evidence>
<dbReference type="Gene3D" id="3.90.550.10">
    <property type="entry name" value="Spore Coat Polysaccharide Biosynthesis Protein SpsA, Chain A"/>
    <property type="match status" value="1"/>
</dbReference>
<dbReference type="CDD" id="cd00761">
    <property type="entry name" value="Glyco_tranf_GTA_type"/>
    <property type="match status" value="1"/>
</dbReference>
<keyword evidence="2" id="KW-1003">Cell membrane</keyword>
<evidence type="ECO:0000256" key="10">
    <source>
        <dbReference type="SAM" id="Phobius"/>
    </source>
</evidence>